<dbReference type="PANTHER" id="PTHR35687">
    <property type="entry name" value="OS07G0516700 PROTEIN"/>
    <property type="match status" value="1"/>
</dbReference>
<name>A0AAV3PRS2_LITER</name>
<gene>
    <name evidence="1" type="ORF">LIER_37875</name>
</gene>
<comment type="caution">
    <text evidence="1">The sequence shown here is derived from an EMBL/GenBank/DDBJ whole genome shotgun (WGS) entry which is preliminary data.</text>
</comment>
<dbReference type="EMBL" id="BAABME010018611">
    <property type="protein sequence ID" value="GAA0154424.1"/>
    <property type="molecule type" value="Genomic_DNA"/>
</dbReference>
<evidence type="ECO:0000313" key="2">
    <source>
        <dbReference type="Proteomes" id="UP001454036"/>
    </source>
</evidence>
<keyword evidence="2" id="KW-1185">Reference proteome</keyword>
<organism evidence="1 2">
    <name type="scientific">Lithospermum erythrorhizon</name>
    <name type="common">Purple gromwell</name>
    <name type="synonym">Lithospermum officinale var. erythrorhizon</name>
    <dbReference type="NCBI Taxonomy" id="34254"/>
    <lineage>
        <taxon>Eukaryota</taxon>
        <taxon>Viridiplantae</taxon>
        <taxon>Streptophyta</taxon>
        <taxon>Embryophyta</taxon>
        <taxon>Tracheophyta</taxon>
        <taxon>Spermatophyta</taxon>
        <taxon>Magnoliopsida</taxon>
        <taxon>eudicotyledons</taxon>
        <taxon>Gunneridae</taxon>
        <taxon>Pentapetalae</taxon>
        <taxon>asterids</taxon>
        <taxon>lamiids</taxon>
        <taxon>Boraginales</taxon>
        <taxon>Boraginaceae</taxon>
        <taxon>Boraginoideae</taxon>
        <taxon>Lithospermeae</taxon>
        <taxon>Lithospermum</taxon>
    </lineage>
</organism>
<accession>A0AAV3PRS2</accession>
<proteinExistence type="predicted"/>
<dbReference type="PANTHER" id="PTHR35687:SF1">
    <property type="entry name" value="OS07G0516700 PROTEIN"/>
    <property type="match status" value="1"/>
</dbReference>
<evidence type="ECO:0000313" key="1">
    <source>
        <dbReference type="EMBL" id="GAA0154424.1"/>
    </source>
</evidence>
<sequence length="111" mass="12857">MPYLGGPHGYSRMEEDHDEIQHRRAQFLIYKSFQKADSMRKPSGLKVKVCRLKIKIGRKLKRLRKSISLSISVAKGGFYKPVIDQIKILKRLLRGRDDHQPANDSLPVILF</sequence>
<dbReference type="AlphaFoldDB" id="A0AAV3PRS2"/>
<reference evidence="1 2" key="1">
    <citation type="submission" date="2024-01" db="EMBL/GenBank/DDBJ databases">
        <title>The complete chloroplast genome sequence of Lithospermum erythrorhizon: insights into the phylogenetic relationship among Boraginaceae species and the maternal lineages of purple gromwells.</title>
        <authorList>
            <person name="Okada T."/>
            <person name="Watanabe K."/>
        </authorList>
    </citation>
    <scope>NUCLEOTIDE SEQUENCE [LARGE SCALE GENOMIC DNA]</scope>
</reference>
<protein>
    <submittedName>
        <fullName evidence="1">Uncharacterized protein</fullName>
    </submittedName>
</protein>
<dbReference type="Proteomes" id="UP001454036">
    <property type="component" value="Unassembled WGS sequence"/>
</dbReference>